<protein>
    <submittedName>
        <fullName evidence="1">Wound-induced protein Wun1-like</fullName>
    </submittedName>
</protein>
<name>A0AAN8VBS7_9MAGN</name>
<dbReference type="Proteomes" id="UP001370490">
    <property type="component" value="Unassembled WGS sequence"/>
</dbReference>
<evidence type="ECO:0000313" key="2">
    <source>
        <dbReference type="Proteomes" id="UP001370490"/>
    </source>
</evidence>
<dbReference type="Gene3D" id="3.10.450.50">
    <property type="match status" value="1"/>
</dbReference>
<proteinExistence type="predicted"/>
<dbReference type="Pfam" id="PF07107">
    <property type="entry name" value="WI12"/>
    <property type="match status" value="1"/>
</dbReference>
<dbReference type="EMBL" id="JBAMMX010000015">
    <property type="protein sequence ID" value="KAK6927171.1"/>
    <property type="molecule type" value="Genomic_DNA"/>
</dbReference>
<dbReference type="AlphaFoldDB" id="A0AAN8VBS7"/>
<sequence>MRGVPSPAVEPKTQTHNKKIIKALYKALACGNTQTLAKLLASDLEWWFHGPPNRQYMMRMLTGESKHVEFKFRPRRITGLNDGVIAEGWEGSKAYWVHVWTPNEKGLIHQFREYFNTSLTVLLRAWDGDEAENPTLWQTDSRVRLTHSLPDLVLAI</sequence>
<dbReference type="SUPFAM" id="SSF54427">
    <property type="entry name" value="NTF2-like"/>
    <property type="match status" value="1"/>
</dbReference>
<accession>A0AAN8VBS7</accession>
<organism evidence="1 2">
    <name type="scientific">Dillenia turbinata</name>
    <dbReference type="NCBI Taxonomy" id="194707"/>
    <lineage>
        <taxon>Eukaryota</taxon>
        <taxon>Viridiplantae</taxon>
        <taxon>Streptophyta</taxon>
        <taxon>Embryophyta</taxon>
        <taxon>Tracheophyta</taxon>
        <taxon>Spermatophyta</taxon>
        <taxon>Magnoliopsida</taxon>
        <taxon>eudicotyledons</taxon>
        <taxon>Gunneridae</taxon>
        <taxon>Pentapetalae</taxon>
        <taxon>Dilleniales</taxon>
        <taxon>Dilleniaceae</taxon>
        <taxon>Dillenia</taxon>
    </lineage>
</organism>
<dbReference type="PANTHER" id="PTHR33703">
    <property type="entry name" value="OS07G0691300 PROTEIN"/>
    <property type="match status" value="1"/>
</dbReference>
<keyword evidence="2" id="KW-1185">Reference proteome</keyword>
<evidence type="ECO:0000313" key="1">
    <source>
        <dbReference type="EMBL" id="KAK6927171.1"/>
    </source>
</evidence>
<dbReference type="InterPro" id="IPR009798">
    <property type="entry name" value="Wun1-like"/>
</dbReference>
<comment type="caution">
    <text evidence="1">The sequence shown here is derived from an EMBL/GenBank/DDBJ whole genome shotgun (WGS) entry which is preliminary data.</text>
</comment>
<dbReference type="InterPro" id="IPR032710">
    <property type="entry name" value="NTF2-like_dom_sf"/>
</dbReference>
<gene>
    <name evidence="1" type="ORF">RJ641_008890</name>
</gene>
<dbReference type="PANTHER" id="PTHR33703:SF16">
    <property type="entry name" value="OS05G0342100 PROTEIN"/>
    <property type="match status" value="1"/>
</dbReference>
<reference evidence="1 2" key="1">
    <citation type="submission" date="2023-12" db="EMBL/GenBank/DDBJ databases">
        <title>A high-quality genome assembly for Dillenia turbinata (Dilleniales).</title>
        <authorList>
            <person name="Chanderbali A."/>
        </authorList>
    </citation>
    <scope>NUCLEOTIDE SEQUENCE [LARGE SCALE GENOMIC DNA]</scope>
    <source>
        <strain evidence="1">LSX21</strain>
        <tissue evidence="1">Leaf</tissue>
    </source>
</reference>